<dbReference type="Gene3D" id="3.30.710.10">
    <property type="entry name" value="Potassium Channel Kv1.1, Chain A"/>
    <property type="match status" value="1"/>
</dbReference>
<dbReference type="PROSITE" id="PS50097">
    <property type="entry name" value="BTB"/>
    <property type="match status" value="1"/>
</dbReference>
<organism evidence="3 4">
    <name type="scientific">Chironomus riparius</name>
    <dbReference type="NCBI Taxonomy" id="315576"/>
    <lineage>
        <taxon>Eukaryota</taxon>
        <taxon>Metazoa</taxon>
        <taxon>Ecdysozoa</taxon>
        <taxon>Arthropoda</taxon>
        <taxon>Hexapoda</taxon>
        <taxon>Insecta</taxon>
        <taxon>Pterygota</taxon>
        <taxon>Neoptera</taxon>
        <taxon>Endopterygota</taxon>
        <taxon>Diptera</taxon>
        <taxon>Nematocera</taxon>
        <taxon>Chironomoidea</taxon>
        <taxon>Chironomidae</taxon>
        <taxon>Chironominae</taxon>
        <taxon>Chironomus</taxon>
    </lineage>
</organism>
<dbReference type="AlphaFoldDB" id="A0A9N9RUJ1"/>
<evidence type="ECO:0000259" key="2">
    <source>
        <dbReference type="PROSITE" id="PS50097"/>
    </source>
</evidence>
<feature type="region of interest" description="Disordered" evidence="1">
    <location>
        <begin position="997"/>
        <end position="1026"/>
    </location>
</feature>
<feature type="compositionally biased region" description="Basic residues" evidence="1">
    <location>
        <begin position="1012"/>
        <end position="1026"/>
    </location>
</feature>
<sequence length="1026" mass="116346">MSYNSCTGDHSFCGYWEITESLDFHSEDLGLCGIKFLLDEGGDIIFLNDLFSLQVVSINDDQTSPTIWSSKAMIEDDKSKLSTGNESADILFCCETFEVVALDVDQMSNGNNSSTAAALLFRSFTGHHIEFRTNTIKPLESMELKCEGWCKLTCKRIKKDQSIGQSIQYSLLTAFEEKFFSDVVIKSCDGYSFEVHSPILRLNGFDCSSLNQTPVSATPLSGSIQSSQPPSNFLSPPTIHLSTFNFSPNFVNHISNSFNCLATTRDSNYHLAAPLATSLKNGQISSSDSHLNNIQQDSTKENIFNFPSTQVNQQIMSKKSEHKHKLRLSSSQIIFKNPTSPFRVRSSPLPFLNLSIDVPLTPSSPLTSVSVLFNLTKDTLVPVLHWLYSESLPQNLNETQLEALLKLCATIPPLNKMSGPCKKYLRLIKLKKVIIDIFVDIHECLNRIVQLLNPYNISKYPSALCEIFKQCLRELSIGFALFLQLSQIFSKDTFLNRFQRNEIIKFVKSRIPIVITQLHQILQNVLMIIKSLHREEKEELVMYLVPEIILALDVTTELLTDFKNSLELICKSIQSDQEETCGKRMDQSHSNASAVLFLHVCEIKQLHDIYGKVNSILEIIQHKQFTFNSLNQAQKLSCIHINIDHLLFEIPNVIERIEELSRNMDDKFGWKEFKFCFKFATSHINGILSKILEHKATLLYPMLKLTQLVNRNAFTEVVQKLELLQSDVIAKNFDPSDNVDSEQKMINDYNSYKINIFSGLCEPPNAVKSNLAKNSLKLLHSGHLADMEFEVITTVATDCPISYASTPVSIITPPNNDEFDYNDGTVKKEYHVFKAHRVIVASRCEYLRKALLSGMQEDINRKITIYDASPVIFRRFLLYLYGAPVDKNVGLESICELMLLADRYSVDSLKEVCEQSLMSMIDIESVICMLGIADRFNANTLKTSCLSFISQNVELTSSESFSLLTQELQSEVFDLIHWRKRCTTDAWNSLSSSRYDDALRSRHSLKSPSRPSKSRSRKSSPNSYHK</sequence>
<keyword evidence="4" id="KW-1185">Reference proteome</keyword>
<dbReference type="Pfam" id="PF00651">
    <property type="entry name" value="BTB"/>
    <property type="match status" value="1"/>
</dbReference>
<reference evidence="3" key="1">
    <citation type="submission" date="2022-01" db="EMBL/GenBank/DDBJ databases">
        <authorList>
            <person name="King R."/>
        </authorList>
    </citation>
    <scope>NUCLEOTIDE SEQUENCE</scope>
</reference>
<dbReference type="EMBL" id="OU895878">
    <property type="protein sequence ID" value="CAG9803597.1"/>
    <property type="molecule type" value="Genomic_DNA"/>
</dbReference>
<evidence type="ECO:0000313" key="3">
    <source>
        <dbReference type="EMBL" id="CAG9803597.1"/>
    </source>
</evidence>
<protein>
    <recommendedName>
        <fullName evidence="2">BTB domain-containing protein</fullName>
    </recommendedName>
</protein>
<dbReference type="OrthoDB" id="684045at2759"/>
<proteinExistence type="predicted"/>
<dbReference type="SMART" id="SM00225">
    <property type="entry name" value="BTB"/>
    <property type="match status" value="1"/>
</dbReference>
<accession>A0A9N9RUJ1</accession>
<reference evidence="3" key="2">
    <citation type="submission" date="2022-10" db="EMBL/GenBank/DDBJ databases">
        <authorList>
            <consortium name="ENA_rothamsted_submissions"/>
            <consortium name="culmorum"/>
            <person name="King R."/>
        </authorList>
    </citation>
    <scope>NUCLEOTIDE SEQUENCE</scope>
</reference>
<dbReference type="InterPro" id="IPR011333">
    <property type="entry name" value="SKP1/BTB/POZ_sf"/>
</dbReference>
<evidence type="ECO:0000313" key="4">
    <source>
        <dbReference type="Proteomes" id="UP001153620"/>
    </source>
</evidence>
<dbReference type="InterPro" id="IPR000210">
    <property type="entry name" value="BTB/POZ_dom"/>
</dbReference>
<dbReference type="CDD" id="cd18186">
    <property type="entry name" value="BTB_POZ_ZBTB_KLHL-like"/>
    <property type="match status" value="1"/>
</dbReference>
<dbReference type="PANTHER" id="PTHR24413">
    <property type="entry name" value="SPECKLE-TYPE POZ PROTEIN"/>
    <property type="match status" value="1"/>
</dbReference>
<dbReference type="Proteomes" id="UP001153620">
    <property type="component" value="Chromosome 2"/>
</dbReference>
<name>A0A9N9RUJ1_9DIPT</name>
<dbReference type="SUPFAM" id="SSF54695">
    <property type="entry name" value="POZ domain"/>
    <property type="match status" value="1"/>
</dbReference>
<evidence type="ECO:0000256" key="1">
    <source>
        <dbReference type="SAM" id="MobiDB-lite"/>
    </source>
</evidence>
<gene>
    <name evidence="3" type="ORF">CHIRRI_LOCUS6495</name>
</gene>
<feature type="domain" description="BTB" evidence="2">
    <location>
        <begin position="822"/>
        <end position="889"/>
    </location>
</feature>